<dbReference type="InterPro" id="IPR050763">
    <property type="entry name" value="ABC_transporter_ATP-binding"/>
</dbReference>
<proteinExistence type="inferred from homology"/>
<evidence type="ECO:0000259" key="5">
    <source>
        <dbReference type="PROSITE" id="PS50893"/>
    </source>
</evidence>
<dbReference type="EMBL" id="FPIP01000007">
    <property type="protein sequence ID" value="SFW43876.1"/>
    <property type="molecule type" value="Genomic_DNA"/>
</dbReference>
<dbReference type="InterPro" id="IPR017871">
    <property type="entry name" value="ABC_transporter-like_CS"/>
</dbReference>
<dbReference type="PROSITE" id="PS50893">
    <property type="entry name" value="ABC_TRANSPORTER_2"/>
    <property type="match status" value="1"/>
</dbReference>
<dbReference type="PROSITE" id="PS00211">
    <property type="entry name" value="ABC_TRANSPORTER_1"/>
    <property type="match status" value="1"/>
</dbReference>
<comment type="similarity">
    <text evidence="1">Belongs to the ABC transporter superfamily.</text>
</comment>
<dbReference type="Proteomes" id="UP000183461">
    <property type="component" value="Unassembled WGS sequence"/>
</dbReference>
<dbReference type="RefSeq" id="WP_072300797.1">
    <property type="nucleotide sequence ID" value="NZ_CAMIZA010000018.1"/>
</dbReference>
<dbReference type="AlphaFoldDB" id="A0A1K1P8H2"/>
<evidence type="ECO:0000313" key="7">
    <source>
        <dbReference type="Proteomes" id="UP000183461"/>
    </source>
</evidence>
<evidence type="ECO:0000256" key="4">
    <source>
        <dbReference type="ARBA" id="ARBA00022840"/>
    </source>
</evidence>
<dbReference type="InterPro" id="IPR027417">
    <property type="entry name" value="P-loop_NTPase"/>
</dbReference>
<keyword evidence="3" id="KW-0547">Nucleotide-binding</keyword>
<evidence type="ECO:0000256" key="1">
    <source>
        <dbReference type="ARBA" id="ARBA00005417"/>
    </source>
</evidence>
<reference evidence="7" key="1">
    <citation type="submission" date="2016-11" db="EMBL/GenBank/DDBJ databases">
        <authorList>
            <person name="Varghese N."/>
            <person name="Submissions S."/>
        </authorList>
    </citation>
    <scope>NUCLEOTIDE SEQUENCE [LARGE SCALE GENOMIC DNA]</scope>
    <source>
        <strain evidence="7">YL228</strain>
    </source>
</reference>
<dbReference type="InterPro" id="IPR003439">
    <property type="entry name" value="ABC_transporter-like_ATP-bd"/>
</dbReference>
<organism evidence="6 7">
    <name type="scientific">Ruminococcus flavefaciens</name>
    <dbReference type="NCBI Taxonomy" id="1265"/>
    <lineage>
        <taxon>Bacteria</taxon>
        <taxon>Bacillati</taxon>
        <taxon>Bacillota</taxon>
        <taxon>Clostridia</taxon>
        <taxon>Eubacteriales</taxon>
        <taxon>Oscillospiraceae</taxon>
        <taxon>Ruminococcus</taxon>
    </lineage>
</organism>
<sequence>METLKVQNLVKTFTISEKQRKALGINEKKKVAVNGISFTAKSGEVFGLIGPNGAGKTTTMRMLATLIAPDSGDALYNDVSAVKSPEEIRSQLAFLTTDLKPDMKSTPNIMFDFFAELYHVSKDTAEKRKKLLFDEFGINKFADTTISKLSQGQRQKVSLVISVIHDPKFVILDEPTNGLDIIASRVVRDFILDMKKSGKCVIISTHLFDLVEKVCDRAAMIMDGKIVADDTLENLMQGRSLEDAFYDIYTSLNGGKDEV</sequence>
<dbReference type="InterPro" id="IPR003593">
    <property type="entry name" value="AAA+_ATPase"/>
</dbReference>
<gene>
    <name evidence="6" type="ORF">SAMN02910280_2579</name>
</gene>
<dbReference type="SUPFAM" id="SSF52540">
    <property type="entry name" value="P-loop containing nucleoside triphosphate hydrolases"/>
    <property type="match status" value="1"/>
</dbReference>
<dbReference type="GO" id="GO:0005524">
    <property type="term" value="F:ATP binding"/>
    <property type="evidence" value="ECO:0007669"/>
    <property type="project" value="UniProtKB-KW"/>
</dbReference>
<feature type="domain" description="ABC transporter" evidence="5">
    <location>
        <begin position="4"/>
        <end position="248"/>
    </location>
</feature>
<dbReference type="PANTHER" id="PTHR42711:SF5">
    <property type="entry name" value="ABC TRANSPORTER ATP-BINDING PROTEIN NATA"/>
    <property type="match status" value="1"/>
</dbReference>
<accession>A0A1K1P8H2</accession>
<dbReference type="GO" id="GO:0016887">
    <property type="term" value="F:ATP hydrolysis activity"/>
    <property type="evidence" value="ECO:0007669"/>
    <property type="project" value="InterPro"/>
</dbReference>
<name>A0A1K1P8H2_RUMFL</name>
<protein>
    <submittedName>
        <fullName evidence="6">Sodium transport system ATP-binding protein</fullName>
    </submittedName>
</protein>
<dbReference type="PANTHER" id="PTHR42711">
    <property type="entry name" value="ABC TRANSPORTER ATP-BINDING PROTEIN"/>
    <property type="match status" value="1"/>
</dbReference>
<evidence type="ECO:0000256" key="3">
    <source>
        <dbReference type="ARBA" id="ARBA00022741"/>
    </source>
</evidence>
<dbReference type="Gene3D" id="3.40.50.300">
    <property type="entry name" value="P-loop containing nucleotide triphosphate hydrolases"/>
    <property type="match status" value="1"/>
</dbReference>
<evidence type="ECO:0000313" key="6">
    <source>
        <dbReference type="EMBL" id="SFW43876.1"/>
    </source>
</evidence>
<keyword evidence="2" id="KW-0813">Transport</keyword>
<keyword evidence="4 6" id="KW-0067">ATP-binding</keyword>
<dbReference type="SMART" id="SM00382">
    <property type="entry name" value="AAA"/>
    <property type="match status" value="1"/>
</dbReference>
<dbReference type="Pfam" id="PF00005">
    <property type="entry name" value="ABC_tran"/>
    <property type="match status" value="1"/>
</dbReference>
<evidence type="ECO:0000256" key="2">
    <source>
        <dbReference type="ARBA" id="ARBA00022448"/>
    </source>
</evidence>